<keyword evidence="2" id="KW-0540">Nuclease</keyword>
<dbReference type="Proteomes" id="UP000066737">
    <property type="component" value="Plasmid pSTJ002"/>
</dbReference>
<dbReference type="SUPFAM" id="SSF116842">
    <property type="entry name" value="XseB-like"/>
    <property type="match status" value="1"/>
</dbReference>
<dbReference type="InterPro" id="IPR003761">
    <property type="entry name" value="Exonuc_VII_S"/>
</dbReference>
<dbReference type="GO" id="GO:0009318">
    <property type="term" value="C:exodeoxyribonuclease VII complex"/>
    <property type="evidence" value="ECO:0007669"/>
    <property type="project" value="InterPro"/>
</dbReference>
<dbReference type="InterPro" id="IPR037004">
    <property type="entry name" value="Exonuc_VII_ssu_sf"/>
</dbReference>
<evidence type="ECO:0000313" key="4">
    <source>
        <dbReference type="EMBL" id="CQH64447.1"/>
    </source>
</evidence>
<dbReference type="Gene3D" id="1.10.287.1040">
    <property type="entry name" value="Exonuclease VII, small subunit"/>
    <property type="match status" value="1"/>
</dbReference>
<dbReference type="AlphaFoldDB" id="A0A0U5HA82"/>
<dbReference type="GeneID" id="26660662"/>
<dbReference type="EMBL" id="LN831304">
    <property type="protein sequence ID" value="CQH64447.1"/>
    <property type="molecule type" value="Genomic_DNA"/>
</dbReference>
<name>A0A0U5HA82_9EURY</name>
<keyword evidence="1" id="KW-0963">Cytoplasm</keyword>
<organism evidence="4 5">
    <name type="scientific">Halobacterium hubeiense</name>
    <dbReference type="NCBI Taxonomy" id="1407499"/>
    <lineage>
        <taxon>Archaea</taxon>
        <taxon>Methanobacteriati</taxon>
        <taxon>Methanobacteriota</taxon>
        <taxon>Stenosarchaea group</taxon>
        <taxon>Halobacteria</taxon>
        <taxon>Halobacteriales</taxon>
        <taxon>Halobacteriaceae</taxon>
        <taxon>Halobacterium</taxon>
    </lineage>
</organism>
<gene>
    <name evidence="4" type="primary">xseB</name>
    <name evidence="4" type="ORF">HHUB_5022</name>
</gene>
<dbReference type="GO" id="GO:0008855">
    <property type="term" value="F:exodeoxyribonuclease VII activity"/>
    <property type="evidence" value="ECO:0007669"/>
    <property type="project" value="UniProtKB-EC"/>
</dbReference>
<dbReference type="RefSeq" id="WP_059058852.1">
    <property type="nucleotide sequence ID" value="NZ_CEML01000006.1"/>
</dbReference>
<dbReference type="GO" id="GO:0006308">
    <property type="term" value="P:DNA catabolic process"/>
    <property type="evidence" value="ECO:0007669"/>
    <property type="project" value="InterPro"/>
</dbReference>
<evidence type="ECO:0000256" key="1">
    <source>
        <dbReference type="ARBA" id="ARBA00022490"/>
    </source>
</evidence>
<sequence>MAKDAEIHDRVSRVEEIIEQLDADECDLDEGTALHEEGEELLAEVREILDEGSGEVVELE</sequence>
<evidence type="ECO:0000313" key="5">
    <source>
        <dbReference type="Proteomes" id="UP000066737"/>
    </source>
</evidence>
<dbReference type="Pfam" id="PF02609">
    <property type="entry name" value="Exonuc_VII_S"/>
    <property type="match status" value="1"/>
</dbReference>
<accession>A0A0U5HA82</accession>
<proteinExistence type="predicted"/>
<geneLocation type="plasmid" evidence="5">
    <name>pSTJ002</name>
</geneLocation>
<evidence type="ECO:0000256" key="2">
    <source>
        <dbReference type="ARBA" id="ARBA00022722"/>
    </source>
</evidence>
<reference evidence="5" key="1">
    <citation type="journal article" date="2016" name="Environ. Microbiol.">
        <title>The complete genome of a viable archaeum isolated from 123-million-year-old rock salt.</title>
        <authorList>
            <person name="Jaakkola S.T."/>
            <person name="Pfeiffer F."/>
            <person name="Ravantti J.J."/>
            <person name="Guo Q."/>
            <person name="Liu Y."/>
            <person name="Chen X."/>
            <person name="Ma H."/>
            <person name="Yang C."/>
            <person name="Oksanen H.M."/>
            <person name="Bamford D.H."/>
        </authorList>
    </citation>
    <scope>NUCLEOTIDE SEQUENCE</scope>
    <source>
        <strain evidence="5">JI20-1</strain>
        <plasmid evidence="5">Plasmid pSTJ002</plasmid>
    </source>
</reference>
<keyword evidence="5" id="KW-1185">Reference proteome</keyword>
<dbReference type="EC" id="3.1.11.6" evidence="4"/>
<keyword evidence="3 4" id="KW-0378">Hydrolase</keyword>
<protein>
    <submittedName>
        <fullName evidence="4">Exodeoxyribonuclease VII small subunit</fullName>
        <ecNumber evidence="4">3.1.11.6</ecNumber>
    </submittedName>
</protein>
<dbReference type="KEGG" id="hhb:Hhub_5022"/>
<evidence type="ECO:0000256" key="3">
    <source>
        <dbReference type="ARBA" id="ARBA00022801"/>
    </source>
</evidence>
<dbReference type="NCBIfam" id="TIGR01280">
    <property type="entry name" value="xseB"/>
    <property type="match status" value="1"/>
</dbReference>